<dbReference type="AlphaFoldDB" id="A0A512J8K2"/>
<accession>A0A512J8K2</accession>
<organism evidence="2 4">
    <name type="scientific">Methylobacterium oxalidis</name>
    <dbReference type="NCBI Taxonomy" id="944322"/>
    <lineage>
        <taxon>Bacteria</taxon>
        <taxon>Pseudomonadati</taxon>
        <taxon>Pseudomonadota</taxon>
        <taxon>Alphaproteobacteria</taxon>
        <taxon>Hyphomicrobiales</taxon>
        <taxon>Methylobacteriaceae</taxon>
        <taxon>Methylobacterium</taxon>
    </lineage>
</organism>
<gene>
    <name evidence="3" type="ORF">GCM10007888_27100</name>
    <name evidence="2" type="ORF">MOX02_43180</name>
</gene>
<sequence length="131" mass="13496">MLVGDGTGAHGWPLVLCSGDDPVDPSACTGGRSSLDIYTGWNARPSTGEFAAPFKKISVRRRKGIRRCRTKRRGPASGGDAGPLRAPEAGRTEAAQFSSSPGSKVSGMVCSALATGVGAEMVEGTFTPSRL</sequence>
<evidence type="ECO:0000313" key="2">
    <source>
        <dbReference type="EMBL" id="GEP06280.1"/>
    </source>
</evidence>
<feature type="region of interest" description="Disordered" evidence="1">
    <location>
        <begin position="64"/>
        <end position="107"/>
    </location>
</feature>
<feature type="compositionally biased region" description="Basic residues" evidence="1">
    <location>
        <begin position="64"/>
        <end position="74"/>
    </location>
</feature>
<evidence type="ECO:0000256" key="1">
    <source>
        <dbReference type="SAM" id="MobiDB-lite"/>
    </source>
</evidence>
<dbReference type="Proteomes" id="UP000321960">
    <property type="component" value="Unassembled WGS sequence"/>
</dbReference>
<evidence type="ECO:0000313" key="5">
    <source>
        <dbReference type="Proteomes" id="UP001156856"/>
    </source>
</evidence>
<name>A0A512J8K2_9HYPH</name>
<evidence type="ECO:0000313" key="3">
    <source>
        <dbReference type="EMBL" id="GLS64329.1"/>
    </source>
</evidence>
<evidence type="ECO:0000313" key="4">
    <source>
        <dbReference type="Proteomes" id="UP000321960"/>
    </source>
</evidence>
<dbReference type="Proteomes" id="UP001156856">
    <property type="component" value="Unassembled WGS sequence"/>
</dbReference>
<reference evidence="5" key="2">
    <citation type="journal article" date="2019" name="Int. J. Syst. Evol. Microbiol.">
        <title>The Global Catalogue of Microorganisms (GCM) 10K type strain sequencing project: providing services to taxonomists for standard genome sequencing and annotation.</title>
        <authorList>
            <consortium name="The Broad Institute Genomics Platform"/>
            <consortium name="The Broad Institute Genome Sequencing Center for Infectious Disease"/>
            <person name="Wu L."/>
            <person name="Ma J."/>
        </authorList>
    </citation>
    <scope>NUCLEOTIDE SEQUENCE [LARGE SCALE GENOMIC DNA]</scope>
    <source>
        <strain evidence="5">NBRC 107715</strain>
    </source>
</reference>
<reference evidence="3" key="4">
    <citation type="submission" date="2023-01" db="EMBL/GenBank/DDBJ databases">
        <title>Draft genome sequence of Methylobacterium oxalidis strain NBRC 107715.</title>
        <authorList>
            <person name="Sun Q."/>
            <person name="Mori K."/>
        </authorList>
    </citation>
    <scope>NUCLEOTIDE SEQUENCE</scope>
    <source>
        <strain evidence="3">NBRC 107715</strain>
    </source>
</reference>
<protein>
    <submittedName>
        <fullName evidence="2">Uncharacterized protein</fullName>
    </submittedName>
</protein>
<reference evidence="3" key="1">
    <citation type="journal article" date="2014" name="Int. J. Syst. Evol. Microbiol.">
        <title>Complete genome of a new Firmicutes species belonging to the dominant human colonic microbiota ('Ruminococcus bicirculans') reveals two chromosomes and a selective capacity to utilize plant glucans.</title>
        <authorList>
            <consortium name="NISC Comparative Sequencing Program"/>
            <person name="Wegmann U."/>
            <person name="Louis P."/>
            <person name="Goesmann A."/>
            <person name="Henrissat B."/>
            <person name="Duncan S.H."/>
            <person name="Flint H.J."/>
        </authorList>
    </citation>
    <scope>NUCLEOTIDE SEQUENCE</scope>
    <source>
        <strain evidence="3">NBRC 107715</strain>
    </source>
</reference>
<dbReference type="EMBL" id="BSPK01000035">
    <property type="protein sequence ID" value="GLS64329.1"/>
    <property type="molecule type" value="Genomic_DNA"/>
</dbReference>
<dbReference type="EMBL" id="BJZU01000099">
    <property type="protein sequence ID" value="GEP06280.1"/>
    <property type="molecule type" value="Genomic_DNA"/>
</dbReference>
<proteinExistence type="predicted"/>
<keyword evidence="5" id="KW-1185">Reference proteome</keyword>
<comment type="caution">
    <text evidence="2">The sequence shown here is derived from an EMBL/GenBank/DDBJ whole genome shotgun (WGS) entry which is preliminary data.</text>
</comment>
<reference evidence="2 4" key="3">
    <citation type="submission" date="2019-07" db="EMBL/GenBank/DDBJ databases">
        <title>Whole genome shotgun sequence of Methylobacterium oxalidis NBRC 107715.</title>
        <authorList>
            <person name="Hosoyama A."/>
            <person name="Uohara A."/>
            <person name="Ohji S."/>
            <person name="Ichikawa N."/>
        </authorList>
    </citation>
    <scope>NUCLEOTIDE SEQUENCE [LARGE SCALE GENOMIC DNA]</scope>
    <source>
        <strain evidence="2 4">NBRC 107715</strain>
    </source>
</reference>